<protein>
    <recommendedName>
        <fullName evidence="3">DUF2946 domain-containing protein</fullName>
    </recommendedName>
</protein>
<dbReference type="AlphaFoldDB" id="A0A399FBG4"/>
<proteinExistence type="predicted"/>
<keyword evidence="2" id="KW-1185">Reference proteome</keyword>
<organism evidence="1 2">
    <name type="scientific">Meiothermus granaticius NBRC 107808</name>
    <dbReference type="NCBI Taxonomy" id="1227551"/>
    <lineage>
        <taxon>Bacteria</taxon>
        <taxon>Thermotogati</taxon>
        <taxon>Deinococcota</taxon>
        <taxon>Deinococci</taxon>
        <taxon>Thermales</taxon>
        <taxon>Thermaceae</taxon>
        <taxon>Meiothermus</taxon>
    </lineage>
</organism>
<evidence type="ECO:0008006" key="3">
    <source>
        <dbReference type="Google" id="ProtNLM"/>
    </source>
</evidence>
<evidence type="ECO:0000313" key="2">
    <source>
        <dbReference type="Proteomes" id="UP000266178"/>
    </source>
</evidence>
<gene>
    <name evidence="1" type="ORF">Mgrana_00544</name>
</gene>
<dbReference type="RefSeq" id="WP_126218936.1">
    <property type="nucleotide sequence ID" value="NZ_BJXM01000003.1"/>
</dbReference>
<accession>A0A399FBG4</accession>
<evidence type="ECO:0000313" key="1">
    <source>
        <dbReference type="EMBL" id="RIH93490.1"/>
    </source>
</evidence>
<sequence length="111" mass="11739">MALLLLLALQLGFRSLVMSPGNVQAVASLEQLAAFNQSQLCRLGDTGTPHAAHDERQGHCLICFVHLIAGRPVTVEMRAQRVVAAPPLGEVWAVVAAAVRLADPRAPPGLT</sequence>
<reference evidence="1 2" key="1">
    <citation type="submission" date="2018-08" db="EMBL/GenBank/DDBJ databases">
        <title>Meiothermus granaticius genome AF-68 sequencing project.</title>
        <authorList>
            <person name="Da Costa M.S."/>
            <person name="Albuquerque L."/>
            <person name="Raposo P."/>
            <person name="Froufe H.J.C."/>
            <person name="Barroso C.S."/>
            <person name="Egas C."/>
        </authorList>
    </citation>
    <scope>NUCLEOTIDE SEQUENCE [LARGE SCALE GENOMIC DNA]</scope>
    <source>
        <strain evidence="1 2">AF-68</strain>
    </source>
</reference>
<name>A0A399FBG4_9DEIN</name>
<dbReference type="Proteomes" id="UP000266178">
    <property type="component" value="Unassembled WGS sequence"/>
</dbReference>
<comment type="caution">
    <text evidence="1">The sequence shown here is derived from an EMBL/GenBank/DDBJ whole genome shotgun (WGS) entry which is preliminary data.</text>
</comment>
<dbReference type="EMBL" id="QWLB01000005">
    <property type="protein sequence ID" value="RIH93490.1"/>
    <property type="molecule type" value="Genomic_DNA"/>
</dbReference>